<proteinExistence type="predicted"/>
<evidence type="ECO:0000256" key="1">
    <source>
        <dbReference type="ARBA" id="ARBA00022691"/>
    </source>
</evidence>
<dbReference type="PANTHER" id="PTHR11228">
    <property type="entry name" value="RADICAL SAM DOMAIN PROTEIN"/>
    <property type="match status" value="1"/>
</dbReference>
<feature type="non-terminal residue" evidence="6">
    <location>
        <position position="1"/>
    </location>
</feature>
<dbReference type="Pfam" id="PF04055">
    <property type="entry name" value="Radical_SAM"/>
    <property type="match status" value="1"/>
</dbReference>
<keyword evidence="1" id="KW-0949">S-adenosyl-L-methionine</keyword>
<dbReference type="GO" id="GO:0003824">
    <property type="term" value="F:catalytic activity"/>
    <property type="evidence" value="ECO:0007669"/>
    <property type="project" value="InterPro"/>
</dbReference>
<evidence type="ECO:0000259" key="5">
    <source>
        <dbReference type="PROSITE" id="PS51918"/>
    </source>
</evidence>
<evidence type="ECO:0000256" key="4">
    <source>
        <dbReference type="ARBA" id="ARBA00023014"/>
    </source>
</evidence>
<dbReference type="AlphaFoldDB" id="X1Q889"/>
<keyword evidence="3" id="KW-0408">Iron</keyword>
<evidence type="ECO:0000256" key="3">
    <source>
        <dbReference type="ARBA" id="ARBA00023004"/>
    </source>
</evidence>
<dbReference type="InterPro" id="IPR007197">
    <property type="entry name" value="rSAM"/>
</dbReference>
<evidence type="ECO:0000313" key="6">
    <source>
        <dbReference type="EMBL" id="GAI50981.1"/>
    </source>
</evidence>
<dbReference type="InterPro" id="IPR058240">
    <property type="entry name" value="rSAM_sf"/>
</dbReference>
<dbReference type="InterPro" id="IPR050377">
    <property type="entry name" value="Radical_SAM_PqqE_MftC-like"/>
</dbReference>
<comment type="caution">
    <text evidence="6">The sequence shown here is derived from an EMBL/GenBank/DDBJ whole genome shotgun (WGS) entry which is preliminary data.</text>
</comment>
<dbReference type="CDD" id="cd01335">
    <property type="entry name" value="Radical_SAM"/>
    <property type="match status" value="1"/>
</dbReference>
<protein>
    <recommendedName>
        <fullName evidence="5">Radical SAM core domain-containing protein</fullName>
    </recommendedName>
</protein>
<dbReference type="GO" id="GO:0046872">
    <property type="term" value="F:metal ion binding"/>
    <property type="evidence" value="ECO:0007669"/>
    <property type="project" value="UniProtKB-KW"/>
</dbReference>
<evidence type="ECO:0000256" key="2">
    <source>
        <dbReference type="ARBA" id="ARBA00022723"/>
    </source>
</evidence>
<dbReference type="SUPFAM" id="SSF102114">
    <property type="entry name" value="Radical SAM enzymes"/>
    <property type="match status" value="1"/>
</dbReference>
<dbReference type="Gene3D" id="3.20.20.70">
    <property type="entry name" value="Aldolase class I"/>
    <property type="match status" value="1"/>
</dbReference>
<dbReference type="PROSITE" id="PS51918">
    <property type="entry name" value="RADICAL_SAM"/>
    <property type="match status" value="1"/>
</dbReference>
<dbReference type="InterPro" id="IPR013785">
    <property type="entry name" value="Aldolase_TIM"/>
</dbReference>
<keyword evidence="4" id="KW-0411">Iron-sulfur</keyword>
<reference evidence="6" key="1">
    <citation type="journal article" date="2014" name="Front. Microbiol.">
        <title>High frequency of phylogenetically diverse reductive dehalogenase-homologous genes in deep subseafloor sedimentary metagenomes.</title>
        <authorList>
            <person name="Kawai M."/>
            <person name="Futagami T."/>
            <person name="Toyoda A."/>
            <person name="Takaki Y."/>
            <person name="Nishi S."/>
            <person name="Hori S."/>
            <person name="Arai W."/>
            <person name="Tsubouchi T."/>
            <person name="Morono Y."/>
            <person name="Uchiyama I."/>
            <person name="Ito T."/>
            <person name="Fujiyama A."/>
            <person name="Inagaki F."/>
            <person name="Takami H."/>
        </authorList>
    </citation>
    <scope>NUCLEOTIDE SEQUENCE</scope>
    <source>
        <strain evidence="6">Expedition CK06-06</strain>
    </source>
</reference>
<gene>
    <name evidence="6" type="ORF">S06H3_61247</name>
</gene>
<name>X1Q889_9ZZZZ</name>
<dbReference type="GO" id="GO:0051536">
    <property type="term" value="F:iron-sulfur cluster binding"/>
    <property type="evidence" value="ECO:0007669"/>
    <property type="project" value="UniProtKB-KW"/>
</dbReference>
<organism evidence="6">
    <name type="scientific">marine sediment metagenome</name>
    <dbReference type="NCBI Taxonomy" id="412755"/>
    <lineage>
        <taxon>unclassified sequences</taxon>
        <taxon>metagenomes</taxon>
        <taxon>ecological metagenomes</taxon>
    </lineage>
</organism>
<feature type="domain" description="Radical SAM core" evidence="5">
    <location>
        <begin position="1"/>
        <end position="166"/>
    </location>
</feature>
<feature type="non-terminal residue" evidence="6">
    <location>
        <position position="173"/>
    </location>
</feature>
<dbReference type="EMBL" id="BARV01040118">
    <property type="protein sequence ID" value="GAI50981.1"/>
    <property type="molecule type" value="Genomic_DNA"/>
</dbReference>
<keyword evidence="2" id="KW-0479">Metal-binding</keyword>
<sequence>GGEPTIREDILELVKRAKDLGYRDIGLSTNGRMLSYNDFAKKLIKSGVRRINFSLYGPGAELHNAITRTPKSFQQTIQGIKNVQKLSNTNVIVNTVVSQLNYQKLAQIGKLLSSLKIKFFNILDLIPDGYAKNFYETLVVKMDDLSSALNNLEAILDKFNLITFFDFPLCLFK</sequence>
<accession>X1Q889</accession>
<dbReference type="PANTHER" id="PTHR11228:SF7">
    <property type="entry name" value="PQQA PEPTIDE CYCLASE"/>
    <property type="match status" value="1"/>
</dbReference>